<evidence type="ECO:0000313" key="3">
    <source>
        <dbReference type="EMBL" id="MFC4106537.1"/>
    </source>
</evidence>
<gene>
    <name evidence="3" type="ORF">ACFOX0_11395</name>
</gene>
<feature type="transmembrane region" description="Helical" evidence="2">
    <location>
        <begin position="114"/>
        <end position="133"/>
    </location>
</feature>
<comment type="caution">
    <text evidence="3">The sequence shown here is derived from an EMBL/GenBank/DDBJ whole genome shotgun (WGS) entry which is preliminary data.</text>
</comment>
<feature type="region of interest" description="Disordered" evidence="1">
    <location>
        <begin position="71"/>
        <end position="93"/>
    </location>
</feature>
<proteinExistence type="predicted"/>
<name>A0ABV8KKM6_9ACTN</name>
<reference evidence="4" key="1">
    <citation type="journal article" date="2019" name="Int. J. Syst. Evol. Microbiol.">
        <title>The Global Catalogue of Microorganisms (GCM) 10K type strain sequencing project: providing services to taxonomists for standard genome sequencing and annotation.</title>
        <authorList>
            <consortium name="The Broad Institute Genomics Platform"/>
            <consortium name="The Broad Institute Genome Sequencing Center for Infectious Disease"/>
            <person name="Wu L."/>
            <person name="Ma J."/>
        </authorList>
    </citation>
    <scope>NUCLEOTIDE SEQUENCE [LARGE SCALE GENOMIC DNA]</scope>
    <source>
        <strain evidence="4">2902at01</strain>
    </source>
</reference>
<keyword evidence="4" id="KW-1185">Reference proteome</keyword>
<keyword evidence="2" id="KW-0812">Transmembrane</keyword>
<evidence type="ECO:0000256" key="2">
    <source>
        <dbReference type="SAM" id="Phobius"/>
    </source>
</evidence>
<keyword evidence="2" id="KW-1133">Transmembrane helix</keyword>
<evidence type="ECO:0000256" key="1">
    <source>
        <dbReference type="SAM" id="MobiDB-lite"/>
    </source>
</evidence>
<dbReference type="Proteomes" id="UP001595868">
    <property type="component" value="Unassembled WGS sequence"/>
</dbReference>
<organism evidence="3 4">
    <name type="scientific">Micromonospora zhanjiangensis</name>
    <dbReference type="NCBI Taxonomy" id="1522057"/>
    <lineage>
        <taxon>Bacteria</taxon>
        <taxon>Bacillati</taxon>
        <taxon>Actinomycetota</taxon>
        <taxon>Actinomycetes</taxon>
        <taxon>Micromonosporales</taxon>
        <taxon>Micromonosporaceae</taxon>
        <taxon>Micromonospora</taxon>
    </lineage>
</organism>
<protein>
    <submittedName>
        <fullName evidence="3">Uncharacterized protein</fullName>
    </submittedName>
</protein>
<sequence>MSAEATLRVVNDTGRRARLALDGVPQGDLPGGAAADVLFHRGPVRLVLRPVCGLTAESTVRVMVVPATSRAPTTAPAARAGAAEDGGPPAAWARGPAAEVVGGAVEPVRDRGPIGLLALTASVCLVGVLAGAIRAIATQRASRAVVA</sequence>
<accession>A0ABV8KKM6</accession>
<keyword evidence="2" id="KW-0472">Membrane</keyword>
<dbReference type="EMBL" id="JBHSBN010000006">
    <property type="protein sequence ID" value="MFC4106537.1"/>
    <property type="molecule type" value="Genomic_DNA"/>
</dbReference>
<evidence type="ECO:0000313" key="4">
    <source>
        <dbReference type="Proteomes" id="UP001595868"/>
    </source>
</evidence>